<proteinExistence type="predicted"/>
<organism evidence="1 2">
    <name type="scientific">Congzhengia minquanensis</name>
    <dbReference type="NCBI Taxonomy" id="2763657"/>
    <lineage>
        <taxon>Bacteria</taxon>
        <taxon>Bacillati</taxon>
        <taxon>Bacillota</taxon>
        <taxon>Clostridia</taxon>
        <taxon>Eubacteriales</taxon>
        <taxon>Oscillospiraceae</taxon>
        <taxon>Congzhengia</taxon>
    </lineage>
</organism>
<comment type="caution">
    <text evidence="1">The sequence shown here is derived from an EMBL/GenBank/DDBJ whole genome shotgun (WGS) entry which is preliminary data.</text>
</comment>
<accession>A0A926DNA7</accession>
<dbReference type="RefSeq" id="WP_249311997.1">
    <property type="nucleotide sequence ID" value="NZ_JACRSU010000002.1"/>
</dbReference>
<reference evidence="1" key="1">
    <citation type="submission" date="2020-08" db="EMBL/GenBank/DDBJ databases">
        <title>Genome public.</title>
        <authorList>
            <person name="Liu C."/>
            <person name="Sun Q."/>
        </authorList>
    </citation>
    <scope>NUCLEOTIDE SEQUENCE</scope>
    <source>
        <strain evidence="1">H8</strain>
    </source>
</reference>
<protein>
    <submittedName>
        <fullName evidence="1">Uncharacterized protein</fullName>
    </submittedName>
</protein>
<evidence type="ECO:0000313" key="1">
    <source>
        <dbReference type="EMBL" id="MBC8540834.1"/>
    </source>
</evidence>
<evidence type="ECO:0000313" key="2">
    <source>
        <dbReference type="Proteomes" id="UP000611762"/>
    </source>
</evidence>
<dbReference type="AlphaFoldDB" id="A0A926DNA7"/>
<gene>
    <name evidence="1" type="ORF">H8698_07570</name>
</gene>
<dbReference type="EMBL" id="JACRSU010000002">
    <property type="protein sequence ID" value="MBC8540834.1"/>
    <property type="molecule type" value="Genomic_DNA"/>
</dbReference>
<keyword evidence="2" id="KW-1185">Reference proteome</keyword>
<sequence>MPKRSHKNDKVAKKICPICKKEKPLKSGFYKSSSPLYQADGCVPICTACVKNGIVNEDGTINKNKMKNMCQRLDKPLYWDDLESGYSQYKKEHSFLSDDEIAKKGKEIVALYFKNVMLRQTRNKNFAESEKDGYIHNNSNVTKAEKDRIAKKYMGASAEDIASKEQTTHHPIEEKPIRSDDSEFNVTQDMINLFGEGYTRTEYKHMHRKYNDIKMNYSIQTNLHQEALVTYVRFKVKEELATAKGDVQEAQKWWAAAQDAADKAKLTPKQLTQADLQGGINSFSEIFKAVEQAIDVIPILPQFKFRPNDALDFNIWCYINYARELQGLPQCEYEDVYKFYDKKKQEYIEQYGDPYGIFDDDPTEKNRPSIEKFIVLPKDYKDGDD</sequence>
<dbReference type="Proteomes" id="UP000611762">
    <property type="component" value="Unassembled WGS sequence"/>
</dbReference>
<name>A0A926DNA7_9FIRM</name>